<dbReference type="InterPro" id="IPR000086">
    <property type="entry name" value="NUDIX_hydrolase_dom"/>
</dbReference>
<feature type="domain" description="Nudix hydrolase" evidence="2">
    <location>
        <begin position="5"/>
        <end position="135"/>
    </location>
</feature>
<dbReference type="InterPro" id="IPR013078">
    <property type="entry name" value="His_Pase_superF_clade-1"/>
</dbReference>
<name>A0AAE3W3B0_9ACTN</name>
<sequence length="310" mass="33519">MAALRTVRAAGGVLWRPAAGGPEICLIHRPKYDDWSLPKGKLDPGEHPLTAAVREVGEETAVPAVPQVRLPAIRYETRDAAKLVEYWSMRPRPDVEAGPFTPNAEVDDLRWLPVPEARKLLSYPHDGRVVDAFAALPPITAVLAVVRHGHAGRREAWPGADSARPLDEAGALESRELAELCAHLGPQRLISASPRRCQQTLAPLAAAVDLPVEVDASFDEPRSGDRPEQRHEVAAERIRALAAAGEPVVVCSQGKIIPDALCRVAGQGTPRDFHSPKGTGWLLAFAGDRLIGWDRLLPSDSRVVQASSRS</sequence>
<dbReference type="AlphaFoldDB" id="A0AAE3W3B0"/>
<dbReference type="InterPro" id="IPR015797">
    <property type="entry name" value="NUDIX_hydrolase-like_dom_sf"/>
</dbReference>
<dbReference type="SUPFAM" id="SSF53254">
    <property type="entry name" value="Phosphoglycerate mutase-like"/>
    <property type="match status" value="1"/>
</dbReference>
<dbReference type="Pfam" id="PF00300">
    <property type="entry name" value="His_Phos_1"/>
    <property type="match status" value="1"/>
</dbReference>
<keyword evidence="1 3" id="KW-0378">Hydrolase</keyword>
<dbReference type="CDD" id="cd03673">
    <property type="entry name" value="NUDIX_Ap6A_hydrolase"/>
    <property type="match status" value="1"/>
</dbReference>
<dbReference type="CDD" id="cd07067">
    <property type="entry name" value="HP_PGM_like"/>
    <property type="match status" value="1"/>
</dbReference>
<dbReference type="Gene3D" id="3.90.79.10">
    <property type="entry name" value="Nucleoside Triphosphate Pyrophosphohydrolase"/>
    <property type="match status" value="1"/>
</dbReference>
<dbReference type="PANTHER" id="PTHR21340">
    <property type="entry name" value="DIADENOSINE 5,5-P1,P4-TETRAPHOSPHATE PYROPHOSPHOHYDROLASE MUTT"/>
    <property type="match status" value="1"/>
</dbReference>
<dbReference type="RefSeq" id="WP_307243941.1">
    <property type="nucleotide sequence ID" value="NZ_JAUSUZ010000001.1"/>
</dbReference>
<dbReference type="SUPFAM" id="SSF55811">
    <property type="entry name" value="Nudix"/>
    <property type="match status" value="1"/>
</dbReference>
<proteinExistence type="predicted"/>
<keyword evidence="4" id="KW-1185">Reference proteome</keyword>
<evidence type="ECO:0000313" key="3">
    <source>
        <dbReference type="EMBL" id="MDQ0369008.1"/>
    </source>
</evidence>
<dbReference type="EC" id="3.6.1.55" evidence="3"/>
<accession>A0AAE3W3B0</accession>
<evidence type="ECO:0000259" key="2">
    <source>
        <dbReference type="PROSITE" id="PS51462"/>
    </source>
</evidence>
<dbReference type="Proteomes" id="UP001240236">
    <property type="component" value="Unassembled WGS sequence"/>
</dbReference>
<evidence type="ECO:0000313" key="4">
    <source>
        <dbReference type="Proteomes" id="UP001240236"/>
    </source>
</evidence>
<dbReference type="Pfam" id="PF00293">
    <property type="entry name" value="NUDIX"/>
    <property type="match status" value="1"/>
</dbReference>
<dbReference type="GO" id="GO:0006167">
    <property type="term" value="P:AMP biosynthetic process"/>
    <property type="evidence" value="ECO:0007669"/>
    <property type="project" value="TreeGrafter"/>
</dbReference>
<dbReference type="EMBL" id="JAUSUZ010000001">
    <property type="protein sequence ID" value="MDQ0369008.1"/>
    <property type="molecule type" value="Genomic_DNA"/>
</dbReference>
<dbReference type="GO" id="GO:0035539">
    <property type="term" value="F:8-oxo-7,8-dihydrodeoxyguanosine triphosphate pyrophosphatase activity"/>
    <property type="evidence" value="ECO:0007669"/>
    <property type="project" value="UniProtKB-EC"/>
</dbReference>
<dbReference type="InterPro" id="IPR029033">
    <property type="entry name" value="His_PPase_superfam"/>
</dbReference>
<dbReference type="InterPro" id="IPR051325">
    <property type="entry name" value="Nudix_hydrolase_domain"/>
</dbReference>
<reference evidence="3 4" key="1">
    <citation type="submission" date="2023-07" db="EMBL/GenBank/DDBJ databases">
        <title>Sequencing the genomes of 1000 actinobacteria strains.</title>
        <authorList>
            <person name="Klenk H.-P."/>
        </authorList>
    </citation>
    <scope>NUCLEOTIDE SEQUENCE [LARGE SCALE GENOMIC DNA]</scope>
    <source>
        <strain evidence="3 4">DSM 44709</strain>
    </source>
</reference>
<protein>
    <submittedName>
        <fullName evidence="3">8-oxo-dGTP diphosphatase</fullName>
        <ecNumber evidence="3">3.6.1.55</ecNumber>
    </submittedName>
</protein>
<comment type="caution">
    <text evidence="3">The sequence shown here is derived from an EMBL/GenBank/DDBJ whole genome shotgun (WGS) entry which is preliminary data.</text>
</comment>
<evidence type="ECO:0000256" key="1">
    <source>
        <dbReference type="ARBA" id="ARBA00022801"/>
    </source>
</evidence>
<dbReference type="Gene3D" id="3.40.50.1240">
    <property type="entry name" value="Phosphoglycerate mutase-like"/>
    <property type="match status" value="1"/>
</dbReference>
<organism evidence="3 4">
    <name type="scientific">Catenuloplanes indicus</name>
    <dbReference type="NCBI Taxonomy" id="137267"/>
    <lineage>
        <taxon>Bacteria</taxon>
        <taxon>Bacillati</taxon>
        <taxon>Actinomycetota</taxon>
        <taxon>Actinomycetes</taxon>
        <taxon>Micromonosporales</taxon>
        <taxon>Micromonosporaceae</taxon>
        <taxon>Catenuloplanes</taxon>
    </lineage>
</organism>
<dbReference type="GO" id="GO:0004081">
    <property type="term" value="F:bis(5'-nucleosyl)-tetraphosphatase (asymmetrical) activity"/>
    <property type="evidence" value="ECO:0007669"/>
    <property type="project" value="TreeGrafter"/>
</dbReference>
<dbReference type="SMART" id="SM00855">
    <property type="entry name" value="PGAM"/>
    <property type="match status" value="1"/>
</dbReference>
<dbReference type="PANTHER" id="PTHR21340:SF0">
    <property type="entry name" value="BIS(5'-NUCLEOSYL)-TETRAPHOSPHATASE [ASYMMETRICAL]"/>
    <property type="match status" value="1"/>
</dbReference>
<dbReference type="PROSITE" id="PS51462">
    <property type="entry name" value="NUDIX"/>
    <property type="match status" value="1"/>
</dbReference>
<dbReference type="GO" id="GO:0006754">
    <property type="term" value="P:ATP biosynthetic process"/>
    <property type="evidence" value="ECO:0007669"/>
    <property type="project" value="TreeGrafter"/>
</dbReference>
<gene>
    <name evidence="3" type="ORF">J2S42_005677</name>
</gene>